<accession>A0A6J8BBU0</accession>
<keyword evidence="3" id="KW-1185">Reference proteome</keyword>
<keyword evidence="1" id="KW-0732">Signal</keyword>
<sequence>MACYKLLGFIGMVYVLLSHVTATTNSVQINLIDNNQAPLVAMLDTASLNENMKTYINQVILQSLGNSVRETVQAIIKEEFGHLISNSSVSTSGTASNQTLDPDWIPIFIACPGNKRSVYRSWLTPAPFDDPLEISPKTCEKDHKRRSIIDRWNRDAEDLIDQVRVDLYKDSQVDAMFLFDGKGSTNVSWFSKKKLLQSTYQDLSRTATTNYFSMEGFYKYDRHFHINSVYGGCPNDVGWLQIIDTRFKLDTSTGCTFDHLYGREYPYFMYATRNKACHYDKEGECGFADMMVISVKRIYRLQTSIYQQSSANKHIEQAVTKLHEKVSGFIFQQMDTQFDKIVSQFTESTSNPPNKIDNNLRVHEPKIFKDRTEVDNNTFLRTHMTHNAPTTNVVKPMTLQPPTARQYRDQPQVYQQFRRDETPSRIPATPVFGKPKF</sequence>
<feature type="chain" id="PRO_5026754523" evidence="1">
    <location>
        <begin position="23"/>
        <end position="437"/>
    </location>
</feature>
<dbReference type="AlphaFoldDB" id="A0A6J8BBU0"/>
<proteinExistence type="predicted"/>
<gene>
    <name evidence="2" type="ORF">MCOR_16799</name>
</gene>
<protein>
    <submittedName>
        <fullName evidence="2">Uncharacterized protein</fullName>
    </submittedName>
</protein>
<dbReference type="EMBL" id="CACVKT020002953">
    <property type="protein sequence ID" value="CAC5380871.1"/>
    <property type="molecule type" value="Genomic_DNA"/>
</dbReference>
<feature type="signal peptide" evidence="1">
    <location>
        <begin position="1"/>
        <end position="22"/>
    </location>
</feature>
<reference evidence="2 3" key="1">
    <citation type="submission" date="2020-06" db="EMBL/GenBank/DDBJ databases">
        <authorList>
            <person name="Li R."/>
            <person name="Bekaert M."/>
        </authorList>
    </citation>
    <scope>NUCLEOTIDE SEQUENCE [LARGE SCALE GENOMIC DNA]</scope>
    <source>
        <strain evidence="3">wild</strain>
    </source>
</reference>
<evidence type="ECO:0000313" key="2">
    <source>
        <dbReference type="EMBL" id="CAC5380871.1"/>
    </source>
</evidence>
<organism evidence="2 3">
    <name type="scientific">Mytilus coruscus</name>
    <name type="common">Sea mussel</name>
    <dbReference type="NCBI Taxonomy" id="42192"/>
    <lineage>
        <taxon>Eukaryota</taxon>
        <taxon>Metazoa</taxon>
        <taxon>Spiralia</taxon>
        <taxon>Lophotrochozoa</taxon>
        <taxon>Mollusca</taxon>
        <taxon>Bivalvia</taxon>
        <taxon>Autobranchia</taxon>
        <taxon>Pteriomorphia</taxon>
        <taxon>Mytilida</taxon>
        <taxon>Mytiloidea</taxon>
        <taxon>Mytilidae</taxon>
        <taxon>Mytilinae</taxon>
        <taxon>Mytilus</taxon>
    </lineage>
</organism>
<dbReference type="Proteomes" id="UP000507470">
    <property type="component" value="Unassembled WGS sequence"/>
</dbReference>
<evidence type="ECO:0000313" key="3">
    <source>
        <dbReference type="Proteomes" id="UP000507470"/>
    </source>
</evidence>
<evidence type="ECO:0000256" key="1">
    <source>
        <dbReference type="SAM" id="SignalP"/>
    </source>
</evidence>
<name>A0A6J8BBU0_MYTCO</name>
<dbReference type="OrthoDB" id="6134084at2759"/>